<evidence type="ECO:0008006" key="4">
    <source>
        <dbReference type="Google" id="ProtNLM"/>
    </source>
</evidence>
<dbReference type="Proteomes" id="UP001597461">
    <property type="component" value="Unassembled WGS sequence"/>
</dbReference>
<dbReference type="EMBL" id="JBHULL010000014">
    <property type="protein sequence ID" value="MFD2584144.1"/>
    <property type="molecule type" value="Genomic_DNA"/>
</dbReference>
<organism evidence="2 3">
    <name type="scientific">Pedobacter vanadiisoli</name>
    <dbReference type="NCBI Taxonomy" id="1761975"/>
    <lineage>
        <taxon>Bacteria</taxon>
        <taxon>Pseudomonadati</taxon>
        <taxon>Bacteroidota</taxon>
        <taxon>Sphingobacteriia</taxon>
        <taxon>Sphingobacteriales</taxon>
        <taxon>Sphingobacteriaceae</taxon>
        <taxon>Pedobacter</taxon>
    </lineage>
</organism>
<keyword evidence="3" id="KW-1185">Reference proteome</keyword>
<protein>
    <recommendedName>
        <fullName evidence="4">TonB-dependent receptor plug domain-containing protein</fullName>
    </recommendedName>
</protein>
<evidence type="ECO:0000256" key="1">
    <source>
        <dbReference type="SAM" id="SignalP"/>
    </source>
</evidence>
<accession>A0ABW5MLW4</accession>
<keyword evidence="1" id="KW-0732">Signal</keyword>
<dbReference type="InterPro" id="IPR037066">
    <property type="entry name" value="Plug_dom_sf"/>
</dbReference>
<reference evidence="3" key="1">
    <citation type="journal article" date="2019" name="Int. J. Syst. Evol. Microbiol.">
        <title>The Global Catalogue of Microorganisms (GCM) 10K type strain sequencing project: providing services to taxonomists for standard genome sequencing and annotation.</title>
        <authorList>
            <consortium name="The Broad Institute Genomics Platform"/>
            <consortium name="The Broad Institute Genome Sequencing Center for Infectious Disease"/>
            <person name="Wu L."/>
            <person name="Ma J."/>
        </authorList>
    </citation>
    <scope>NUCLEOTIDE SEQUENCE [LARGE SCALE GENOMIC DNA]</scope>
    <source>
        <strain evidence="3">KCTC 42866</strain>
    </source>
</reference>
<evidence type="ECO:0000313" key="3">
    <source>
        <dbReference type="Proteomes" id="UP001597461"/>
    </source>
</evidence>
<evidence type="ECO:0000313" key="2">
    <source>
        <dbReference type="EMBL" id="MFD2584144.1"/>
    </source>
</evidence>
<name>A0ABW5MLW4_9SPHI</name>
<proteinExistence type="predicted"/>
<gene>
    <name evidence="2" type="ORF">ACFSR6_16695</name>
</gene>
<dbReference type="Gene3D" id="2.170.130.10">
    <property type="entry name" value="TonB-dependent receptor, plug domain"/>
    <property type="match status" value="1"/>
</dbReference>
<feature type="chain" id="PRO_5045772983" description="TonB-dependent receptor plug domain-containing protein" evidence="1">
    <location>
        <begin position="20"/>
        <end position="180"/>
    </location>
</feature>
<dbReference type="SUPFAM" id="SSF56935">
    <property type="entry name" value="Porins"/>
    <property type="match status" value="1"/>
</dbReference>
<comment type="caution">
    <text evidence="2">The sequence shown here is derived from an EMBL/GenBank/DDBJ whole genome shotgun (WGS) entry which is preliminary data.</text>
</comment>
<dbReference type="RefSeq" id="WP_379080857.1">
    <property type="nucleotide sequence ID" value="NZ_JBHULL010000014.1"/>
</dbReference>
<sequence length="180" mass="20064">MKQLYFSFLIFAFAATASAQETDVVNKAPGIHNQAIDPKTIRICVPSRTGIIANPPLWVVNDVLMKWDIVSNYIRPASIESIDVRKDASSIALYGTSGQNGVVIIKLKKDLQLLNLNEMLKNFGISKKNRDLPVFIDKKELVNRDDFFIVKDIVESVKVVTGRNQPSGQNKVIQVALKPL</sequence>
<feature type="signal peptide" evidence="1">
    <location>
        <begin position="1"/>
        <end position="19"/>
    </location>
</feature>